<proteinExistence type="predicted"/>
<protein>
    <recommendedName>
        <fullName evidence="2">Tail specific protease domain-containing protein</fullName>
    </recommendedName>
</protein>
<evidence type="ECO:0000256" key="1">
    <source>
        <dbReference type="SAM" id="MobiDB-lite"/>
    </source>
</evidence>
<dbReference type="SMART" id="SM00245">
    <property type="entry name" value="TSPc"/>
    <property type="match status" value="1"/>
</dbReference>
<comment type="caution">
    <text evidence="3">The sequence shown here is derived from an EMBL/GenBank/DDBJ whole genome shotgun (WGS) entry which is preliminary data.</text>
</comment>
<evidence type="ECO:0000313" key="4">
    <source>
        <dbReference type="Proteomes" id="UP000664628"/>
    </source>
</evidence>
<dbReference type="Pfam" id="PF03572">
    <property type="entry name" value="Peptidase_S41"/>
    <property type="match status" value="1"/>
</dbReference>
<dbReference type="Gene3D" id="3.90.226.10">
    <property type="entry name" value="2-enoyl-CoA Hydratase, Chain A, domain 1"/>
    <property type="match status" value="1"/>
</dbReference>
<name>A0ABS3JJU6_9BACT</name>
<evidence type="ECO:0000313" key="3">
    <source>
        <dbReference type="EMBL" id="MBO0950273.1"/>
    </source>
</evidence>
<evidence type="ECO:0000259" key="2">
    <source>
        <dbReference type="SMART" id="SM00245"/>
    </source>
</evidence>
<dbReference type="InterPro" id="IPR029045">
    <property type="entry name" value="ClpP/crotonase-like_dom_sf"/>
</dbReference>
<reference evidence="3 4" key="1">
    <citation type="submission" date="2021-03" db="EMBL/GenBank/DDBJ databases">
        <title>Fibrella sp. HMF5405 genome sequencing and assembly.</title>
        <authorList>
            <person name="Kang H."/>
            <person name="Kim H."/>
            <person name="Bae S."/>
            <person name="Joh K."/>
        </authorList>
    </citation>
    <scope>NUCLEOTIDE SEQUENCE [LARGE SCALE GENOMIC DNA]</scope>
    <source>
        <strain evidence="3 4">HMF5405</strain>
    </source>
</reference>
<dbReference type="InterPro" id="IPR005151">
    <property type="entry name" value="Tail-specific_protease"/>
</dbReference>
<dbReference type="EMBL" id="JAFMYW010000005">
    <property type="protein sequence ID" value="MBO0950273.1"/>
    <property type="molecule type" value="Genomic_DNA"/>
</dbReference>
<keyword evidence="4" id="KW-1185">Reference proteome</keyword>
<dbReference type="PANTHER" id="PTHR32060">
    <property type="entry name" value="TAIL-SPECIFIC PROTEASE"/>
    <property type="match status" value="1"/>
</dbReference>
<sequence length="505" mass="57026">MIDSTLKRSQYRLFIFLFFLAGQATGQSVLNTPLVKVYSVAQLRSDFRLIRQAMEEAHPGLYRYHSRDSVSHWFDDTEARLTKPMTELQFRRTVEPTIDRIGCGHTDLYGSKAFVKYRKKHPFRPFPVDVFVLDNKLYVRENRSTDTTVQRGSELLAVNGRSAGTLLSHFYQYISSDGYNQTFKPYVLNTGLFTTYYTLAFGLDSTAQRLTLRDSTGKIRTLTFRPRPDKLKISTDSVEKRVIPASKPNKPSPRKPVPLEEEPRTLTFSDRDSSVAILKVSSFTGGGQRAFFRQSFKAIAKRKIVSNLVIDVRGNLGGNSATSAKLVTYLADKPFQAYKEVDAPVRQVSFNRYLGWKFWRFWIRNFFTHKTPEGAFRRSGVTGIFKPIKKNRFRGKVFVLTNGGTFSAASIFTSLAKHNAVGRVTVIGRETGGGEYGCNAFTSPYMTLPETGVQLRLPLYKIVLAIPGTDKGHGVMPDVPVTYTASAILSAQDLDIEKVYELLKK</sequence>
<organism evidence="3 4">
    <name type="scientific">Fibrella forsythiae</name>
    <dbReference type="NCBI Taxonomy" id="2817061"/>
    <lineage>
        <taxon>Bacteria</taxon>
        <taxon>Pseudomonadati</taxon>
        <taxon>Bacteroidota</taxon>
        <taxon>Cytophagia</taxon>
        <taxon>Cytophagales</taxon>
        <taxon>Spirosomataceae</taxon>
        <taxon>Fibrella</taxon>
    </lineage>
</organism>
<feature type="domain" description="Tail specific protease" evidence="2">
    <location>
        <begin position="235"/>
        <end position="482"/>
    </location>
</feature>
<gene>
    <name evidence="3" type="ORF">J2I46_16890</name>
</gene>
<dbReference type="PANTHER" id="PTHR32060:SF30">
    <property type="entry name" value="CARBOXY-TERMINAL PROCESSING PROTEASE CTPA"/>
    <property type="match status" value="1"/>
</dbReference>
<accession>A0ABS3JJU6</accession>
<dbReference type="SUPFAM" id="SSF52096">
    <property type="entry name" value="ClpP/crotonase"/>
    <property type="match status" value="1"/>
</dbReference>
<feature type="region of interest" description="Disordered" evidence="1">
    <location>
        <begin position="241"/>
        <end position="262"/>
    </location>
</feature>
<dbReference type="RefSeq" id="WP_207330233.1">
    <property type="nucleotide sequence ID" value="NZ_JAFMYW010000005.1"/>
</dbReference>
<dbReference type="Proteomes" id="UP000664628">
    <property type="component" value="Unassembled WGS sequence"/>
</dbReference>